<evidence type="ECO:0000313" key="2">
    <source>
        <dbReference type="Proteomes" id="UP000001977"/>
    </source>
</evidence>
<dbReference type="Proteomes" id="UP000001977">
    <property type="component" value="Chromosome"/>
</dbReference>
<reference evidence="1 2" key="1">
    <citation type="journal article" date="2006" name="J. Bacteriol.">
        <title>Comparison of the genome sequence of the poultry pathogen Bordetella avium with those of B. bronchiseptica, B. pertussis, and B. parapertussis reveals extensive diversity in surface structures associated with host interaction.</title>
        <authorList>
            <person name="Sebaihia M."/>
            <person name="Preston A."/>
            <person name="Maskell D.J."/>
            <person name="Kuzmiak H."/>
            <person name="Connell T.D."/>
            <person name="King N.D."/>
            <person name="Orndorff P.E."/>
            <person name="Miyamoto D.M."/>
            <person name="Thomson N.R."/>
            <person name="Harris D."/>
            <person name="Goble A."/>
            <person name="Lord A."/>
            <person name="Murphy L."/>
            <person name="Quail M.A."/>
            <person name="Rutter S."/>
            <person name="Squares R."/>
            <person name="Squares S."/>
            <person name="Woodward J."/>
            <person name="Parkhill J."/>
            <person name="Temple L.M."/>
        </authorList>
    </citation>
    <scope>NUCLEOTIDE SEQUENCE [LARGE SCALE GENOMIC DNA]</scope>
    <source>
        <strain evidence="1 2">197N</strain>
    </source>
</reference>
<dbReference type="HOGENOM" id="CLU_029683_2_0_4"/>
<dbReference type="Pfam" id="PF06097">
    <property type="entry name" value="DUF945"/>
    <property type="match status" value="1"/>
</dbReference>
<sequence>MKKSVALTAGVVIVLAGAWLGGTWYTGQRVADESQVRLDQINDYLTANFPGEGLKLEQLSYSRGFFSTQARYGLSAGGLPASILKPGARLEIDARVDHGPLPAGSLAQGHFLPTMAYVHAQIADTEAARTLFAGAQGKNPLSADAVLKYGGGASVQAEAAPLQLAEPKLSFGGARFDGDLGKQLSTVKGKLSLEPVTLLLPEDEQTTPMLVKLGPSVLDMDGKASQYGYHVGSSTLHVDSIDVQAQGEGGGHFAIGGLNYRAIASENGQFIDGQADFGLNSLSINGSALGSQQLSLKFARIDGAKVKAFNEVYTRLAAETAAKGRPQDDFDRAQIEQLVNAGLPLLADNPTIAIDPLVWKNDKGESRLNLALTLALPAEAQKYDASFVRQAIKNLDLKLTLNKPMLTELGSTILQLQGQPPEAAAQQAVRQINNISGMAMMLNLGKLQGNDIISDLHYGNGIFSLNGRDMPVDALLGMLPQH</sequence>
<protein>
    <submittedName>
        <fullName evidence="1">Exported protein</fullName>
    </submittedName>
</protein>
<evidence type="ECO:0000313" key="1">
    <source>
        <dbReference type="EMBL" id="CAJ48101.1"/>
    </source>
</evidence>
<keyword evidence="2" id="KW-1185">Reference proteome</keyword>
<dbReference type="KEGG" id="bav:BAV0496"/>
<name>Q2KYK8_BORA1</name>
<proteinExistence type="predicted"/>
<dbReference type="STRING" id="360910.BAV0496"/>
<dbReference type="RefSeq" id="WP_012416192.1">
    <property type="nucleotide sequence ID" value="NC_010645.1"/>
</dbReference>
<gene>
    <name evidence="1" type="ordered locus">BAV0496</name>
</gene>
<accession>Q2KYK8</accession>
<dbReference type="AlphaFoldDB" id="Q2KYK8"/>
<organism evidence="1 2">
    <name type="scientific">Bordetella avium (strain 197N)</name>
    <dbReference type="NCBI Taxonomy" id="360910"/>
    <lineage>
        <taxon>Bacteria</taxon>
        <taxon>Pseudomonadati</taxon>
        <taxon>Pseudomonadota</taxon>
        <taxon>Betaproteobacteria</taxon>
        <taxon>Burkholderiales</taxon>
        <taxon>Alcaligenaceae</taxon>
        <taxon>Bordetella</taxon>
    </lineage>
</organism>
<dbReference type="eggNOG" id="COG5339">
    <property type="taxonomic scope" value="Bacteria"/>
</dbReference>
<dbReference type="OrthoDB" id="5444681at2"/>
<dbReference type="EMBL" id="AM167904">
    <property type="protein sequence ID" value="CAJ48101.1"/>
    <property type="molecule type" value="Genomic_DNA"/>
</dbReference>
<dbReference type="InterPro" id="IPR010352">
    <property type="entry name" value="DUF945"/>
</dbReference>